<proteinExistence type="predicted"/>
<comment type="caution">
    <text evidence="2">The sequence shown here is derived from an EMBL/GenBank/DDBJ whole genome shotgun (WGS) entry which is preliminary data.</text>
</comment>
<dbReference type="SMART" id="SM00343">
    <property type="entry name" value="ZnF_C2HC"/>
    <property type="match status" value="2"/>
</dbReference>
<dbReference type="Proteomes" id="UP001215598">
    <property type="component" value="Unassembled WGS sequence"/>
</dbReference>
<name>A0AAD7N7D3_9AGAR</name>
<feature type="domain" description="CCHC-type" evidence="1">
    <location>
        <begin position="144"/>
        <end position="161"/>
    </location>
</feature>
<organism evidence="2 3">
    <name type="scientific">Mycena metata</name>
    <dbReference type="NCBI Taxonomy" id="1033252"/>
    <lineage>
        <taxon>Eukaryota</taxon>
        <taxon>Fungi</taxon>
        <taxon>Dikarya</taxon>
        <taxon>Basidiomycota</taxon>
        <taxon>Agaricomycotina</taxon>
        <taxon>Agaricomycetes</taxon>
        <taxon>Agaricomycetidae</taxon>
        <taxon>Agaricales</taxon>
        <taxon>Marasmiineae</taxon>
        <taxon>Mycenaceae</taxon>
        <taxon>Mycena</taxon>
    </lineage>
</organism>
<evidence type="ECO:0000259" key="1">
    <source>
        <dbReference type="SMART" id="SM00343"/>
    </source>
</evidence>
<accession>A0AAD7N7D3</accession>
<evidence type="ECO:0000313" key="2">
    <source>
        <dbReference type="EMBL" id="KAJ7747557.1"/>
    </source>
</evidence>
<sequence length="283" mass="31331">MEGATFVGAKKLANGGVVFDCVDEKMADWVKARNVMIQFTSALGGTCTYRPRRQELVVEMVPFDAHVEDAGTWRMVERESGQVPGCIEETHWIKPPQFRSPTQKVGHMKVSFATAEGANHAIDNGLWLGGVCLKARKPEDEARRCARCQSYDGHLARDCKAAANACARCAGEYRTADCMMVDSSTFSCANCKVTGHGAADRSCPVFQKEQTKKKARDPTAGYRYFPTADPRTWANRRLEEQAWGGWPAVLRGKEAEGSVTEGGLRFRRSEQWGLRAPCDQETV</sequence>
<dbReference type="GO" id="GO:0003676">
    <property type="term" value="F:nucleic acid binding"/>
    <property type="evidence" value="ECO:0007669"/>
    <property type="project" value="InterPro"/>
</dbReference>
<reference evidence="2" key="1">
    <citation type="submission" date="2023-03" db="EMBL/GenBank/DDBJ databases">
        <title>Massive genome expansion in bonnet fungi (Mycena s.s.) driven by repeated elements and novel gene families across ecological guilds.</title>
        <authorList>
            <consortium name="Lawrence Berkeley National Laboratory"/>
            <person name="Harder C.B."/>
            <person name="Miyauchi S."/>
            <person name="Viragh M."/>
            <person name="Kuo A."/>
            <person name="Thoen E."/>
            <person name="Andreopoulos B."/>
            <person name="Lu D."/>
            <person name="Skrede I."/>
            <person name="Drula E."/>
            <person name="Henrissat B."/>
            <person name="Morin E."/>
            <person name="Kohler A."/>
            <person name="Barry K."/>
            <person name="LaButti K."/>
            <person name="Morin E."/>
            <person name="Salamov A."/>
            <person name="Lipzen A."/>
            <person name="Mereny Z."/>
            <person name="Hegedus B."/>
            <person name="Baldrian P."/>
            <person name="Stursova M."/>
            <person name="Weitz H."/>
            <person name="Taylor A."/>
            <person name="Grigoriev I.V."/>
            <person name="Nagy L.G."/>
            <person name="Martin F."/>
            <person name="Kauserud H."/>
        </authorList>
    </citation>
    <scope>NUCLEOTIDE SEQUENCE</scope>
    <source>
        <strain evidence="2">CBHHK182m</strain>
    </source>
</reference>
<keyword evidence="3" id="KW-1185">Reference proteome</keyword>
<dbReference type="EMBL" id="JARKIB010000076">
    <property type="protein sequence ID" value="KAJ7747557.1"/>
    <property type="molecule type" value="Genomic_DNA"/>
</dbReference>
<dbReference type="GO" id="GO:0008270">
    <property type="term" value="F:zinc ion binding"/>
    <property type="evidence" value="ECO:0007669"/>
    <property type="project" value="InterPro"/>
</dbReference>
<dbReference type="InterPro" id="IPR001878">
    <property type="entry name" value="Znf_CCHC"/>
</dbReference>
<feature type="domain" description="CCHC-type" evidence="1">
    <location>
        <begin position="187"/>
        <end position="205"/>
    </location>
</feature>
<dbReference type="AlphaFoldDB" id="A0AAD7N7D3"/>
<protein>
    <recommendedName>
        <fullName evidence="1">CCHC-type domain-containing protein</fullName>
    </recommendedName>
</protein>
<evidence type="ECO:0000313" key="3">
    <source>
        <dbReference type="Proteomes" id="UP001215598"/>
    </source>
</evidence>
<gene>
    <name evidence="2" type="ORF">B0H16DRAFT_1320340</name>
</gene>